<organism evidence="2 3">
    <name type="scientific">Streptomyces indicus</name>
    <dbReference type="NCBI Taxonomy" id="417292"/>
    <lineage>
        <taxon>Bacteria</taxon>
        <taxon>Bacillati</taxon>
        <taxon>Actinomycetota</taxon>
        <taxon>Actinomycetes</taxon>
        <taxon>Kitasatosporales</taxon>
        <taxon>Streptomycetaceae</taxon>
        <taxon>Streptomyces</taxon>
    </lineage>
</organism>
<keyword evidence="3" id="KW-1185">Reference proteome</keyword>
<evidence type="ECO:0000256" key="1">
    <source>
        <dbReference type="SAM" id="SignalP"/>
    </source>
</evidence>
<dbReference type="Proteomes" id="UP000199155">
    <property type="component" value="Unassembled WGS sequence"/>
</dbReference>
<dbReference type="RefSeq" id="WP_093607528.1">
    <property type="nucleotide sequence ID" value="NZ_FNFF01000001.1"/>
</dbReference>
<dbReference type="EMBL" id="FNFF01000001">
    <property type="protein sequence ID" value="SDJ59641.1"/>
    <property type="molecule type" value="Genomic_DNA"/>
</dbReference>
<reference evidence="2 3" key="1">
    <citation type="submission" date="2016-10" db="EMBL/GenBank/DDBJ databases">
        <authorList>
            <person name="de Groot N.N."/>
        </authorList>
    </citation>
    <scope>NUCLEOTIDE SEQUENCE [LARGE SCALE GENOMIC DNA]</scope>
    <source>
        <strain evidence="2 3">CGMCC 4.5727</strain>
    </source>
</reference>
<dbReference type="OrthoDB" id="4296366at2"/>
<evidence type="ECO:0008006" key="4">
    <source>
        <dbReference type="Google" id="ProtNLM"/>
    </source>
</evidence>
<feature type="signal peptide" evidence="1">
    <location>
        <begin position="1"/>
        <end position="25"/>
    </location>
</feature>
<feature type="chain" id="PRO_5011580612" description="Peptidase inhibitor family I36" evidence="1">
    <location>
        <begin position="26"/>
        <end position="130"/>
    </location>
</feature>
<proteinExistence type="predicted"/>
<name>A0A1G8V0P4_9ACTN</name>
<keyword evidence="1" id="KW-0732">Signal</keyword>
<accession>A0A1G8V0P4</accession>
<sequence length="130" mass="13954">MRLRTALSVAAAAAFVIGPTTIAPAQAGQQPALIRGEVCFWPEPNMMGPGGGWCYSGTGYTDVPARIHDHAGSFESRSDDTVYAIDHPRWGGCTYRTIPGRAYDMDWRADDDFGNKIDGVSDSKGDCQPG</sequence>
<dbReference type="AlphaFoldDB" id="A0A1G8V0P4"/>
<protein>
    <recommendedName>
        <fullName evidence="4">Peptidase inhibitor family I36</fullName>
    </recommendedName>
</protein>
<dbReference type="STRING" id="417292.SAMN05421806_1011183"/>
<evidence type="ECO:0000313" key="3">
    <source>
        <dbReference type="Proteomes" id="UP000199155"/>
    </source>
</evidence>
<gene>
    <name evidence="2" type="ORF">SAMN05421806_1011183</name>
</gene>
<evidence type="ECO:0000313" key="2">
    <source>
        <dbReference type="EMBL" id="SDJ59641.1"/>
    </source>
</evidence>